<evidence type="ECO:0000313" key="3">
    <source>
        <dbReference type="Proteomes" id="UP000663760"/>
    </source>
</evidence>
<dbReference type="Pfam" id="PF07727">
    <property type="entry name" value="RVT_2"/>
    <property type="match status" value="1"/>
</dbReference>
<reference evidence="2" key="1">
    <citation type="submission" date="2020-02" db="EMBL/GenBank/DDBJ databases">
        <authorList>
            <person name="Scholz U."/>
            <person name="Mascher M."/>
            <person name="Fiebig A."/>
        </authorList>
    </citation>
    <scope>NUCLEOTIDE SEQUENCE</scope>
</reference>
<dbReference type="OrthoDB" id="411615at2759"/>
<accession>A0A7I8LD83</accession>
<evidence type="ECO:0000313" key="2">
    <source>
        <dbReference type="EMBL" id="CAA7407752.1"/>
    </source>
</evidence>
<feature type="domain" description="Reverse transcriptase Ty1/copia-type" evidence="1">
    <location>
        <begin position="11"/>
        <end position="83"/>
    </location>
</feature>
<organism evidence="2 3">
    <name type="scientific">Spirodela intermedia</name>
    <name type="common">Intermediate duckweed</name>
    <dbReference type="NCBI Taxonomy" id="51605"/>
    <lineage>
        <taxon>Eukaryota</taxon>
        <taxon>Viridiplantae</taxon>
        <taxon>Streptophyta</taxon>
        <taxon>Embryophyta</taxon>
        <taxon>Tracheophyta</taxon>
        <taxon>Spermatophyta</taxon>
        <taxon>Magnoliopsida</taxon>
        <taxon>Liliopsida</taxon>
        <taxon>Araceae</taxon>
        <taxon>Lemnoideae</taxon>
        <taxon>Spirodela</taxon>
    </lineage>
</organism>
<evidence type="ECO:0000259" key="1">
    <source>
        <dbReference type="Pfam" id="PF07727"/>
    </source>
</evidence>
<keyword evidence="3" id="KW-1185">Reference proteome</keyword>
<gene>
    <name evidence="2" type="ORF">SI8410_14018430</name>
</gene>
<dbReference type="AlphaFoldDB" id="A0A7I8LD83"/>
<dbReference type="InterPro" id="IPR013103">
    <property type="entry name" value="RVT_2"/>
</dbReference>
<dbReference type="Proteomes" id="UP000663760">
    <property type="component" value="Chromosome 14"/>
</dbReference>
<dbReference type="EMBL" id="LR746277">
    <property type="protein sequence ID" value="CAA7407752.1"/>
    <property type="molecule type" value="Genomic_DNA"/>
</dbReference>
<name>A0A7I8LD83_SPIIN</name>
<protein>
    <recommendedName>
        <fullName evidence="1">Reverse transcriptase Ty1/copia-type domain-containing protein</fullName>
    </recommendedName>
</protein>
<proteinExistence type="predicted"/>
<sequence length="86" mass="10232">MNDEMHILERNNTWELVPLPKNKQTVNSKWIYSINVNADESVERYKTRLVAKRYTQVYQIDYHEIFSPVAKMNTIKIILSLTVIFS</sequence>